<dbReference type="Pfam" id="PF04404">
    <property type="entry name" value="ERF"/>
    <property type="match status" value="1"/>
</dbReference>
<protein>
    <submittedName>
        <fullName evidence="1">ERF superfamily protein</fullName>
    </submittedName>
</protein>
<organism evidence="1 2">
    <name type="scientific">Delftia lacustris</name>
    <dbReference type="NCBI Taxonomy" id="558537"/>
    <lineage>
        <taxon>Bacteria</taxon>
        <taxon>Pseudomonadati</taxon>
        <taxon>Pseudomonadota</taxon>
        <taxon>Betaproteobacteria</taxon>
        <taxon>Burkholderiales</taxon>
        <taxon>Comamonadaceae</taxon>
        <taxon>Delftia</taxon>
    </lineage>
</organism>
<dbReference type="Proteomes" id="UP000183417">
    <property type="component" value="Unassembled WGS sequence"/>
</dbReference>
<gene>
    <name evidence="1" type="ORF">SAMN05421547_13282</name>
</gene>
<reference evidence="1 2" key="1">
    <citation type="submission" date="2016-10" db="EMBL/GenBank/DDBJ databases">
        <authorList>
            <person name="de Groot N.N."/>
        </authorList>
    </citation>
    <scope>NUCLEOTIDE SEQUENCE [LARGE SCALE GENOMIC DNA]</scope>
    <source>
        <strain evidence="1 2">LMG 24775</strain>
    </source>
</reference>
<dbReference type="GeneID" id="94691345"/>
<dbReference type="AlphaFoldDB" id="A0A1H3TVF0"/>
<dbReference type="InterPro" id="IPR007499">
    <property type="entry name" value="ERF_bacteria_virus"/>
</dbReference>
<dbReference type="EMBL" id="FNPE01000032">
    <property type="protein sequence ID" value="SDZ53751.1"/>
    <property type="molecule type" value="Genomic_DNA"/>
</dbReference>
<sequence length="256" mass="27320">MQTATEEMTLIDVPVQQQAVPAVQQGGMLAANSPAGVWLAARAQGISTDEIGKMMDLHDRWEQREAEKAYNVAFAAFKAEAVRIVKGRKVTDGPLRGKEYAELHDVVDAVTPALSKHGLSTSWKLTRDEKDWLEVTCTLKHVGGHCETVSMGGPPDTGGAKNQLQARASTKSYLERYTLKAICGVAEGGDDTDGNSKPAAVPLEILAPAREAAMNGWAELSAHIKSLSPEARAALEPESYALKKAAKDADAKGKTA</sequence>
<evidence type="ECO:0000313" key="2">
    <source>
        <dbReference type="Proteomes" id="UP000183417"/>
    </source>
</evidence>
<accession>A0A1H3TVF0</accession>
<name>A0A1H3TVF0_9BURK</name>
<dbReference type="RefSeq" id="WP_143044692.1">
    <property type="nucleotide sequence ID" value="NZ_CP141274.1"/>
</dbReference>
<evidence type="ECO:0000313" key="1">
    <source>
        <dbReference type="EMBL" id="SDZ53751.1"/>
    </source>
</evidence>
<proteinExistence type="predicted"/>